<organism evidence="2 3">
    <name type="scientific">Rotaria magnacalcarata</name>
    <dbReference type="NCBI Taxonomy" id="392030"/>
    <lineage>
        <taxon>Eukaryota</taxon>
        <taxon>Metazoa</taxon>
        <taxon>Spiralia</taxon>
        <taxon>Gnathifera</taxon>
        <taxon>Rotifera</taxon>
        <taxon>Eurotatoria</taxon>
        <taxon>Bdelloidea</taxon>
        <taxon>Philodinida</taxon>
        <taxon>Philodinidae</taxon>
        <taxon>Rotaria</taxon>
    </lineage>
</organism>
<sequence length="139" mass="16087">LESMPPDELIKLFKSQVALKKKLDSKISELSTANISLCQTQEQLRNELEDEQLKTKYFVNELDQCKIHESKLQQELNTLRESSECRQLQNESLKLSCNNLQDEILSLQNDKSNLLSKLTNAEEDFIDKLNETKSTIENL</sequence>
<gene>
    <name evidence="2" type="ORF">BYL167_LOCUS72908</name>
</gene>
<dbReference type="AlphaFoldDB" id="A0A8S3G8F2"/>
<reference evidence="2" key="1">
    <citation type="submission" date="2021-02" db="EMBL/GenBank/DDBJ databases">
        <authorList>
            <person name="Nowell W R."/>
        </authorList>
    </citation>
    <scope>NUCLEOTIDE SEQUENCE</scope>
</reference>
<evidence type="ECO:0000256" key="1">
    <source>
        <dbReference type="SAM" id="Coils"/>
    </source>
</evidence>
<evidence type="ECO:0000313" key="3">
    <source>
        <dbReference type="Proteomes" id="UP000681967"/>
    </source>
</evidence>
<feature type="non-terminal residue" evidence="2">
    <location>
        <position position="139"/>
    </location>
</feature>
<name>A0A8S3G8F2_9BILA</name>
<dbReference type="Proteomes" id="UP000681967">
    <property type="component" value="Unassembled WGS sequence"/>
</dbReference>
<proteinExistence type="predicted"/>
<feature type="coiled-coil region" evidence="1">
    <location>
        <begin position="90"/>
        <end position="124"/>
    </location>
</feature>
<dbReference type="EMBL" id="CAJOBH010259797">
    <property type="protein sequence ID" value="CAF5153858.1"/>
    <property type="molecule type" value="Genomic_DNA"/>
</dbReference>
<comment type="caution">
    <text evidence="2">The sequence shown here is derived from an EMBL/GenBank/DDBJ whole genome shotgun (WGS) entry which is preliminary data.</text>
</comment>
<feature type="non-terminal residue" evidence="2">
    <location>
        <position position="1"/>
    </location>
</feature>
<protein>
    <submittedName>
        <fullName evidence="2">Uncharacterized protein</fullName>
    </submittedName>
</protein>
<evidence type="ECO:0000313" key="2">
    <source>
        <dbReference type="EMBL" id="CAF5153858.1"/>
    </source>
</evidence>
<keyword evidence="1" id="KW-0175">Coiled coil</keyword>
<accession>A0A8S3G8F2</accession>